<organism evidence="1 2">
    <name type="scientific">Leptospira kemamanensis</name>
    <dbReference type="NCBI Taxonomy" id="2484942"/>
    <lineage>
        <taxon>Bacteria</taxon>
        <taxon>Pseudomonadati</taxon>
        <taxon>Spirochaetota</taxon>
        <taxon>Spirochaetia</taxon>
        <taxon>Leptospirales</taxon>
        <taxon>Leptospiraceae</taxon>
        <taxon>Leptospira</taxon>
    </lineage>
</organism>
<protein>
    <recommendedName>
        <fullName evidence="3">Lipoprotein</fullName>
    </recommendedName>
</protein>
<evidence type="ECO:0008006" key="3">
    <source>
        <dbReference type="Google" id="ProtNLM"/>
    </source>
</evidence>
<accession>A0A4R9JU06</accession>
<gene>
    <name evidence="1" type="ORF">EHQ59_06855</name>
</gene>
<reference evidence="1" key="1">
    <citation type="journal article" date="2019" name="PLoS Negl. Trop. Dis.">
        <title>Revisiting the worldwide diversity of Leptospira species in the environment.</title>
        <authorList>
            <person name="Vincent A.T."/>
            <person name="Schiettekatte O."/>
            <person name="Bourhy P."/>
            <person name="Veyrier F.J."/>
            <person name="Picardeau M."/>
        </authorList>
    </citation>
    <scope>NUCLEOTIDE SEQUENCE [LARGE SCALE GENOMIC DNA]</scope>
    <source>
        <strain evidence="1">201702454</strain>
    </source>
</reference>
<comment type="caution">
    <text evidence="1">The sequence shown here is derived from an EMBL/GenBank/DDBJ whole genome shotgun (WGS) entry which is preliminary data.</text>
</comment>
<dbReference type="OrthoDB" id="327233at2"/>
<name>A0A4R9JU06_9LEPT</name>
<keyword evidence="2" id="KW-1185">Reference proteome</keyword>
<dbReference type="Proteomes" id="UP000297609">
    <property type="component" value="Unassembled WGS sequence"/>
</dbReference>
<evidence type="ECO:0000313" key="1">
    <source>
        <dbReference type="EMBL" id="TGL54488.1"/>
    </source>
</evidence>
<sequence length="196" mass="22207">MWWNRLLLVVMVFSFLACESTSRYFRNRMYDTTDLVTIGIEKKSAGVSLFLWCIGGGLKIEDQTRGFGLRDGHLGIYEISDGSRLGISPLLSNDSPKNKLGNSFFLINSSGHFQYRPIPRSKEKDYQILNLLTIFPIASIPNSKQNVTRCNSPLKVETSIAFYYGMRVGMNFSELFDFIVGFIGFDPLDDDEVKGE</sequence>
<dbReference type="AlphaFoldDB" id="A0A4R9JU06"/>
<dbReference type="PROSITE" id="PS51257">
    <property type="entry name" value="PROKAR_LIPOPROTEIN"/>
    <property type="match status" value="1"/>
</dbReference>
<proteinExistence type="predicted"/>
<evidence type="ECO:0000313" key="2">
    <source>
        <dbReference type="Proteomes" id="UP000297609"/>
    </source>
</evidence>
<dbReference type="EMBL" id="RQGG01000018">
    <property type="protein sequence ID" value="TGL54488.1"/>
    <property type="molecule type" value="Genomic_DNA"/>
</dbReference>